<evidence type="ECO:0000313" key="4">
    <source>
        <dbReference type="EMBL" id="RBI86175.1"/>
    </source>
</evidence>
<evidence type="ECO:0000256" key="1">
    <source>
        <dbReference type="ARBA" id="ARBA00022988"/>
    </source>
</evidence>
<dbReference type="OrthoDB" id="9798772at2"/>
<reference evidence="4 5" key="1">
    <citation type="submission" date="2018-07" db="EMBL/GenBank/DDBJ databases">
        <title>Rhodosalinus sp. strain E84T genomic sequence and assembly.</title>
        <authorList>
            <person name="Liu Z.-W."/>
            <person name="Lu D.-C."/>
        </authorList>
    </citation>
    <scope>NUCLEOTIDE SEQUENCE [LARGE SCALE GENOMIC DNA]</scope>
    <source>
        <strain evidence="4 5">E84</strain>
    </source>
</reference>
<dbReference type="InterPro" id="IPR038277">
    <property type="entry name" value="UreF_sf"/>
</dbReference>
<dbReference type="Pfam" id="PF01730">
    <property type="entry name" value="UreF"/>
    <property type="match status" value="1"/>
</dbReference>
<keyword evidence="3" id="KW-0963">Cytoplasm</keyword>
<keyword evidence="5" id="KW-1185">Reference proteome</keyword>
<dbReference type="InterPro" id="IPR002639">
    <property type="entry name" value="UreF"/>
</dbReference>
<evidence type="ECO:0000256" key="2">
    <source>
        <dbReference type="ARBA" id="ARBA00023186"/>
    </source>
</evidence>
<accession>A0A365UAG3</accession>
<dbReference type="Gene3D" id="1.10.4190.10">
    <property type="entry name" value="Urease accessory protein UreF"/>
    <property type="match status" value="1"/>
</dbReference>
<dbReference type="GO" id="GO:0016151">
    <property type="term" value="F:nickel cation binding"/>
    <property type="evidence" value="ECO:0007669"/>
    <property type="project" value="UniProtKB-UniRule"/>
</dbReference>
<dbReference type="HAMAP" id="MF_01385">
    <property type="entry name" value="UreF"/>
    <property type="match status" value="1"/>
</dbReference>
<organism evidence="4 5">
    <name type="scientific">Rhodosalinus halophilus</name>
    <dbReference type="NCBI Taxonomy" id="2259333"/>
    <lineage>
        <taxon>Bacteria</taxon>
        <taxon>Pseudomonadati</taxon>
        <taxon>Pseudomonadota</taxon>
        <taxon>Alphaproteobacteria</taxon>
        <taxon>Rhodobacterales</taxon>
        <taxon>Paracoccaceae</taxon>
        <taxon>Rhodosalinus</taxon>
    </lineage>
</organism>
<keyword evidence="1 3" id="KW-0996">Nickel insertion</keyword>
<dbReference type="RefSeq" id="WP_113288412.1">
    <property type="nucleotide sequence ID" value="NZ_QNTQ01000005.1"/>
</dbReference>
<sequence length="215" mass="22524">MPTATDARLTLAQWLSPAYPTGGFAWSHGLETEVAGGRVADAESFEAWLADVLEHGLGRTDAVLLAEAHRAAPEELPALDAEARAFAPSAERLAETAEQGAAFARTTAAVWGLDLPPLTHPVAVGRAAALMGLPLPDTLALYLHAVTASLSSAAQRLVPLGQTEAQAAVAHLAPLCARLADEAESRGRDELSSAAWAADIAAMRHETLQPRLFRS</sequence>
<keyword evidence="2 3" id="KW-0143">Chaperone</keyword>
<comment type="subcellular location">
    <subcellularLocation>
        <location evidence="3">Cytoplasm</location>
    </subcellularLocation>
</comment>
<dbReference type="EMBL" id="QNTQ01000005">
    <property type="protein sequence ID" value="RBI86175.1"/>
    <property type="molecule type" value="Genomic_DNA"/>
</dbReference>
<dbReference type="PIRSF" id="PIRSF009467">
    <property type="entry name" value="Ureas_acces_UreF"/>
    <property type="match status" value="1"/>
</dbReference>
<gene>
    <name evidence="3" type="primary">ureF</name>
    <name evidence="4" type="ORF">DRV85_05305</name>
</gene>
<dbReference type="PANTHER" id="PTHR33620:SF1">
    <property type="entry name" value="UREASE ACCESSORY PROTEIN F"/>
    <property type="match status" value="1"/>
</dbReference>
<name>A0A365UAG3_9RHOB</name>
<comment type="caution">
    <text evidence="4">The sequence shown here is derived from an EMBL/GenBank/DDBJ whole genome shotgun (WGS) entry which is preliminary data.</text>
</comment>
<dbReference type="Proteomes" id="UP000253370">
    <property type="component" value="Unassembled WGS sequence"/>
</dbReference>
<comment type="subunit">
    <text evidence="3">UreD, UreF and UreG form a complex that acts as a GTP-hydrolysis-dependent molecular chaperone, activating the urease apoprotein by helping to assemble the nickel containing metallocenter of UreC. The UreE protein probably delivers the nickel.</text>
</comment>
<evidence type="ECO:0000256" key="3">
    <source>
        <dbReference type="HAMAP-Rule" id="MF_01385"/>
    </source>
</evidence>
<comment type="function">
    <text evidence="3">Required for maturation of urease via the functional incorporation of the urease nickel metallocenter.</text>
</comment>
<dbReference type="PANTHER" id="PTHR33620">
    <property type="entry name" value="UREASE ACCESSORY PROTEIN F"/>
    <property type="match status" value="1"/>
</dbReference>
<comment type="similarity">
    <text evidence="3">Belongs to the UreF family.</text>
</comment>
<dbReference type="GO" id="GO:0005737">
    <property type="term" value="C:cytoplasm"/>
    <property type="evidence" value="ECO:0007669"/>
    <property type="project" value="UniProtKB-SubCell"/>
</dbReference>
<dbReference type="AlphaFoldDB" id="A0A365UAG3"/>
<evidence type="ECO:0000313" key="5">
    <source>
        <dbReference type="Proteomes" id="UP000253370"/>
    </source>
</evidence>
<protein>
    <recommendedName>
        <fullName evidence="3">Urease accessory protein UreF</fullName>
    </recommendedName>
</protein>
<proteinExistence type="inferred from homology"/>